<dbReference type="Gene3D" id="4.10.860.10">
    <property type="entry name" value="UVR domain"/>
    <property type="match status" value="1"/>
</dbReference>
<comment type="caution">
    <text evidence="7">The sequence shown here is derived from an EMBL/GenBank/DDBJ whole genome shotgun (WGS) entry which is preliminary data.</text>
</comment>
<dbReference type="InterPro" id="IPR019489">
    <property type="entry name" value="Clp_ATPase_C"/>
</dbReference>
<dbReference type="InterPro" id="IPR028299">
    <property type="entry name" value="ClpA/B_CS2"/>
</dbReference>
<dbReference type="RefSeq" id="WP_005397111.1">
    <property type="nucleotide sequence ID" value="NZ_JH601088.1"/>
</dbReference>
<proteinExistence type="inferred from homology"/>
<evidence type="ECO:0000256" key="2">
    <source>
        <dbReference type="ARBA" id="ARBA00022741"/>
    </source>
</evidence>
<dbReference type="eggNOG" id="COG0542">
    <property type="taxonomic scope" value="Bacteria"/>
</dbReference>
<dbReference type="InterPro" id="IPR041546">
    <property type="entry name" value="ClpA/ClpB_AAA_lid"/>
</dbReference>
<dbReference type="GO" id="GO:0005737">
    <property type="term" value="C:cytoplasm"/>
    <property type="evidence" value="ECO:0007669"/>
    <property type="project" value="TreeGrafter"/>
</dbReference>
<dbReference type="PANTHER" id="PTHR11638">
    <property type="entry name" value="ATP-DEPENDENT CLP PROTEASE"/>
    <property type="match status" value="1"/>
</dbReference>
<dbReference type="PROSITE" id="PS50151">
    <property type="entry name" value="UVR"/>
    <property type="match status" value="1"/>
</dbReference>
<dbReference type="InterPro" id="IPR004176">
    <property type="entry name" value="Clp_R_N"/>
</dbReference>
<dbReference type="InterPro" id="IPR018368">
    <property type="entry name" value="ClpA/B_CS1"/>
</dbReference>
<sequence length="796" mass="90542">MKLREFMQKLTDEATYLNSKYIGTEHALLVLMKSGGLESRALTTAGADYILLREYLQNMINKEESIRIIGTTQELKEILDDVFMQKKRNNDSETTFEELLLINLLVSDTLAKDMLIDTNVNPQQVYMILDNYMQNRSRGKDVSDYPNIAKYGEDLVAKASTKIDGVIGRDKEIERIIQVITRRTKNNPILIGEPGVGKTAIVEGLAKKIAENDVPDIIKGKRIISLDMASMVAGTKYRGDFEKRISDTLKEVESQEDIILFIDEIHTIVGAGSSEGSLDASNIMKPYLTRGELKVIGATTITEYRQFIEKEAALERRLQPIMVEEPTVDETIEIIKGIKKFYERFHRIEITDEVIEEAVKLSDRYITDRYLPDKAIDVIDEASSNLKVDSFKIPEELVKLTEEFNTLNKQKEEAINTQNFEKAAFVRDKLNAVENKIFDFNQKRENSDEIEYTEKITVDKIREIISDWSKVPVTQLTQEENEKYRDLDKNLKGVVIGQDDAVEKVAKAIKRARVGLKDENSPIGTFIFVGPTGVGKTYLAKQIASNIFDSDDSLIRIDMSEYMEKHSISKLIGSPPGYVGYDEGGQLTEKVRSNPYSVILFDEIEKAHPDVFNMLLQILDEGRLTDSQGREVDFTNTIIILTSNAGASQLSKRNSIGFESEETKAKKDYENTKDVVNKELKNLFKPEFLNRIDDIIVFNRLNKEDIKQIVALRLDDLIERIEDMGYKAKYTDKVVEKIASIGFDETYGARPLDRAIKTEIEDLIAERILEEGIDKDKMISIIMRGDKIALNELETA</sequence>
<dbReference type="HOGENOM" id="CLU_005070_4_1_9"/>
<dbReference type="Proteomes" id="UP000004191">
    <property type="component" value="Unassembled WGS sequence"/>
</dbReference>
<organism evidence="7 8">
    <name type="scientific">Helcococcus kunzii ATCC 51366</name>
    <dbReference type="NCBI Taxonomy" id="883114"/>
    <lineage>
        <taxon>Bacteria</taxon>
        <taxon>Bacillati</taxon>
        <taxon>Bacillota</taxon>
        <taxon>Tissierellia</taxon>
        <taxon>Tissierellales</taxon>
        <taxon>Peptoniphilaceae</taxon>
        <taxon>Helcococcus</taxon>
    </lineage>
</organism>
<dbReference type="GO" id="GO:0034605">
    <property type="term" value="P:cellular response to heat"/>
    <property type="evidence" value="ECO:0007669"/>
    <property type="project" value="TreeGrafter"/>
</dbReference>
<dbReference type="AlphaFoldDB" id="H3NLK3"/>
<dbReference type="SUPFAM" id="SSF52540">
    <property type="entry name" value="P-loop containing nucleoside triphosphate hydrolases"/>
    <property type="match status" value="2"/>
</dbReference>
<dbReference type="FunFam" id="3.40.50.300:FF:000010">
    <property type="entry name" value="Chaperone clpB 1, putative"/>
    <property type="match status" value="1"/>
</dbReference>
<dbReference type="PROSITE" id="PS00870">
    <property type="entry name" value="CLPAB_1"/>
    <property type="match status" value="1"/>
</dbReference>
<dbReference type="Gene3D" id="1.10.1780.10">
    <property type="entry name" value="Clp, N-terminal domain"/>
    <property type="match status" value="1"/>
</dbReference>
<dbReference type="PANTHER" id="PTHR11638:SF175">
    <property type="entry name" value="ATP-DEPENDENT CLP PROTEASE, ATP-BINDING SUBUNIT CLPC"/>
    <property type="match status" value="1"/>
</dbReference>
<dbReference type="InterPro" id="IPR001270">
    <property type="entry name" value="ClpA/B"/>
</dbReference>
<keyword evidence="2 5" id="KW-0547">Nucleotide-binding</keyword>
<protein>
    <recommendedName>
        <fullName evidence="6">UVR domain-containing protein</fullName>
    </recommendedName>
</protein>
<gene>
    <name evidence="7" type="ORF">HMPREF9709_00214</name>
</gene>
<keyword evidence="4 5" id="KW-0143">Chaperone</keyword>
<dbReference type="FunFam" id="3.40.50.300:FF:000025">
    <property type="entry name" value="ATP-dependent Clp protease subunit"/>
    <property type="match status" value="1"/>
</dbReference>
<dbReference type="Pfam" id="PF10431">
    <property type="entry name" value="ClpB_D2-small"/>
    <property type="match status" value="1"/>
</dbReference>
<dbReference type="CDD" id="cd00009">
    <property type="entry name" value="AAA"/>
    <property type="match status" value="1"/>
</dbReference>
<dbReference type="Pfam" id="PF02861">
    <property type="entry name" value="Clp_N"/>
    <property type="match status" value="1"/>
</dbReference>
<dbReference type="InterPro" id="IPR050130">
    <property type="entry name" value="ClpA_ClpB"/>
</dbReference>
<evidence type="ECO:0000256" key="3">
    <source>
        <dbReference type="ARBA" id="ARBA00022840"/>
    </source>
</evidence>
<dbReference type="PATRIC" id="fig|883114.3.peg.210"/>
<dbReference type="GeneID" id="96998238"/>
<dbReference type="InterPro" id="IPR003959">
    <property type="entry name" value="ATPase_AAA_core"/>
</dbReference>
<dbReference type="SMART" id="SM01086">
    <property type="entry name" value="ClpB_D2-small"/>
    <property type="match status" value="1"/>
</dbReference>
<evidence type="ECO:0000259" key="6">
    <source>
        <dbReference type="PROSITE" id="PS50151"/>
    </source>
</evidence>
<dbReference type="Pfam" id="PF07724">
    <property type="entry name" value="AAA_2"/>
    <property type="match status" value="1"/>
</dbReference>
<feature type="domain" description="UVR" evidence="6">
    <location>
        <begin position="401"/>
        <end position="436"/>
    </location>
</feature>
<comment type="similarity">
    <text evidence="5">Belongs to the ClpA/ClpB family.</text>
</comment>
<evidence type="ECO:0000256" key="4">
    <source>
        <dbReference type="ARBA" id="ARBA00023186"/>
    </source>
</evidence>
<dbReference type="EMBL" id="AGEI01000006">
    <property type="protein sequence ID" value="EHR35855.1"/>
    <property type="molecule type" value="Genomic_DNA"/>
</dbReference>
<dbReference type="Pfam" id="PF17871">
    <property type="entry name" value="AAA_lid_9"/>
    <property type="match status" value="1"/>
</dbReference>
<evidence type="ECO:0000313" key="7">
    <source>
        <dbReference type="EMBL" id="EHR35855.1"/>
    </source>
</evidence>
<reference evidence="7 8" key="1">
    <citation type="submission" date="2012-01" db="EMBL/GenBank/DDBJ databases">
        <title>The Genome Sequence of Helcococcus kunzii ATCC 51366.</title>
        <authorList>
            <consortium name="The Broad Institute Genome Sequencing Platform"/>
            <person name="Earl A."/>
            <person name="Ward D."/>
            <person name="Feldgarden M."/>
            <person name="Gevers D."/>
            <person name="Huys G."/>
            <person name="Young S.K."/>
            <person name="Zeng Q."/>
            <person name="Gargeya S."/>
            <person name="Fitzgerald M."/>
            <person name="Haas B."/>
            <person name="Abouelleil A."/>
            <person name="Alvarado L."/>
            <person name="Arachchi H.M."/>
            <person name="Berlin A."/>
            <person name="Chapman S.B."/>
            <person name="Gearin G."/>
            <person name="Goldberg J."/>
            <person name="Griggs A."/>
            <person name="Gujja S."/>
            <person name="Hansen M."/>
            <person name="Heiman D."/>
            <person name="Howarth C."/>
            <person name="Larimer J."/>
            <person name="Lui A."/>
            <person name="MacDonald P.J.P."/>
            <person name="McCowen C."/>
            <person name="Montmayeur A."/>
            <person name="Murphy C."/>
            <person name="Neiman D."/>
            <person name="Pearson M."/>
            <person name="Priest M."/>
            <person name="Roberts A."/>
            <person name="Saif S."/>
            <person name="Shea T."/>
            <person name="Sisk P."/>
            <person name="Stolte C."/>
            <person name="Sykes S."/>
            <person name="Wortman J."/>
            <person name="Nusbaum C."/>
            <person name="Birren B."/>
        </authorList>
    </citation>
    <scope>NUCLEOTIDE SEQUENCE [LARGE SCALE GENOMIC DNA]</scope>
    <source>
        <strain evidence="7 8">ATCC 51366</strain>
    </source>
</reference>
<evidence type="ECO:0000313" key="8">
    <source>
        <dbReference type="Proteomes" id="UP000004191"/>
    </source>
</evidence>
<dbReference type="OrthoDB" id="9803641at2"/>
<dbReference type="SUPFAM" id="SSF81923">
    <property type="entry name" value="Double Clp-N motif"/>
    <property type="match status" value="1"/>
</dbReference>
<dbReference type="Gene3D" id="1.10.8.60">
    <property type="match status" value="2"/>
</dbReference>
<dbReference type="CDD" id="cd19499">
    <property type="entry name" value="RecA-like_ClpB_Hsp104-like"/>
    <property type="match status" value="1"/>
</dbReference>
<dbReference type="Pfam" id="PF00004">
    <property type="entry name" value="AAA"/>
    <property type="match status" value="1"/>
</dbReference>
<dbReference type="STRING" id="883114.HMPREF9709_00214"/>
<accession>H3NLK3</accession>
<evidence type="ECO:0000256" key="5">
    <source>
        <dbReference type="RuleBase" id="RU004432"/>
    </source>
</evidence>
<dbReference type="GO" id="GO:0016887">
    <property type="term" value="F:ATP hydrolysis activity"/>
    <property type="evidence" value="ECO:0007669"/>
    <property type="project" value="InterPro"/>
</dbReference>
<dbReference type="InterPro" id="IPR036628">
    <property type="entry name" value="Clp_N_dom_sf"/>
</dbReference>
<dbReference type="PRINTS" id="PR00300">
    <property type="entry name" value="CLPPROTEASEA"/>
</dbReference>
<dbReference type="InterPro" id="IPR003593">
    <property type="entry name" value="AAA+_ATPase"/>
</dbReference>
<dbReference type="InterPro" id="IPR027417">
    <property type="entry name" value="P-loop_NTPase"/>
</dbReference>
<dbReference type="InterPro" id="IPR001943">
    <property type="entry name" value="UVR_dom"/>
</dbReference>
<keyword evidence="1" id="KW-0677">Repeat</keyword>
<dbReference type="SMART" id="SM00382">
    <property type="entry name" value="AAA"/>
    <property type="match status" value="2"/>
</dbReference>
<evidence type="ECO:0000256" key="1">
    <source>
        <dbReference type="ARBA" id="ARBA00022737"/>
    </source>
</evidence>
<keyword evidence="8" id="KW-1185">Reference proteome</keyword>
<dbReference type="PROSITE" id="PS00871">
    <property type="entry name" value="CLPAB_2"/>
    <property type="match status" value="1"/>
</dbReference>
<name>H3NLK3_9FIRM</name>
<dbReference type="Gene3D" id="3.40.50.300">
    <property type="entry name" value="P-loop containing nucleotide triphosphate hydrolases"/>
    <property type="match status" value="2"/>
</dbReference>
<keyword evidence="3 5" id="KW-0067">ATP-binding</keyword>
<dbReference type="GO" id="GO:0005524">
    <property type="term" value="F:ATP binding"/>
    <property type="evidence" value="ECO:0007669"/>
    <property type="project" value="UniProtKB-KW"/>
</dbReference>